<keyword evidence="15" id="KW-1185">Reference proteome</keyword>
<dbReference type="InterPro" id="IPR000842">
    <property type="entry name" value="PRib_PP_synth_CS"/>
</dbReference>
<evidence type="ECO:0000256" key="12">
    <source>
        <dbReference type="HAMAP-Rule" id="MF_00583"/>
    </source>
</evidence>
<feature type="binding site" evidence="12">
    <location>
        <begin position="95"/>
        <end position="96"/>
    </location>
    <ligand>
        <name>ATP</name>
        <dbReference type="ChEBI" id="CHEBI:30616"/>
    </ligand>
</feature>
<evidence type="ECO:0000313" key="15">
    <source>
        <dbReference type="Proteomes" id="UP000095237"/>
    </source>
</evidence>
<dbReference type="InterPro" id="IPR000836">
    <property type="entry name" value="PRTase_dom"/>
</dbReference>
<comment type="similarity">
    <text evidence="11 12">Belongs to the ribose-phosphate pyrophosphokinase family. Class I subfamily.</text>
</comment>
<dbReference type="GO" id="GO:0000287">
    <property type="term" value="F:magnesium ion binding"/>
    <property type="evidence" value="ECO:0007669"/>
    <property type="project" value="UniProtKB-UniRule"/>
</dbReference>
<dbReference type="PANTHER" id="PTHR10210">
    <property type="entry name" value="RIBOSE-PHOSPHATE DIPHOSPHOKINASE FAMILY MEMBER"/>
    <property type="match status" value="1"/>
</dbReference>
<evidence type="ECO:0000256" key="7">
    <source>
        <dbReference type="ARBA" id="ARBA00022840"/>
    </source>
</evidence>
<feature type="binding site" evidence="12">
    <location>
        <begin position="221"/>
        <end position="225"/>
    </location>
    <ligand>
        <name>D-ribose 5-phosphate</name>
        <dbReference type="ChEBI" id="CHEBI:78346"/>
    </ligand>
</feature>
<feature type="binding site" evidence="12">
    <location>
        <begin position="36"/>
        <end position="38"/>
    </location>
    <ligand>
        <name>ATP</name>
        <dbReference type="ChEBI" id="CHEBI:30616"/>
    </ligand>
</feature>
<keyword evidence="3 12" id="KW-0479">Metal-binding</keyword>
<evidence type="ECO:0000256" key="5">
    <source>
        <dbReference type="ARBA" id="ARBA00022741"/>
    </source>
</evidence>
<dbReference type="InterPro" id="IPR029057">
    <property type="entry name" value="PRTase-like"/>
</dbReference>
<dbReference type="Proteomes" id="UP000095237">
    <property type="component" value="Unassembled WGS sequence"/>
</dbReference>
<dbReference type="InterPro" id="IPR029099">
    <property type="entry name" value="Pribosyltran_N"/>
</dbReference>
<gene>
    <name evidence="12" type="primary">prs</name>
    <name evidence="14" type="ORF">ATZ36_02210</name>
</gene>
<dbReference type="SUPFAM" id="SSF53271">
    <property type="entry name" value="PRTase-like"/>
    <property type="match status" value="1"/>
</dbReference>
<evidence type="ECO:0000256" key="1">
    <source>
        <dbReference type="ARBA" id="ARBA00004996"/>
    </source>
</evidence>
<dbReference type="EMBL" id="LNVX01000759">
    <property type="protein sequence ID" value="OEG69337.1"/>
    <property type="molecule type" value="Genomic_DNA"/>
</dbReference>
<dbReference type="Pfam" id="PF13793">
    <property type="entry name" value="Pribosyltran_N"/>
    <property type="match status" value="1"/>
</dbReference>
<dbReference type="InterPro" id="IPR005946">
    <property type="entry name" value="Rib-P_diPkinase"/>
</dbReference>
<dbReference type="GO" id="GO:0016301">
    <property type="term" value="F:kinase activity"/>
    <property type="evidence" value="ECO:0007669"/>
    <property type="project" value="UniProtKB-KW"/>
</dbReference>
<dbReference type="GO" id="GO:0006015">
    <property type="term" value="P:5-phosphoribose 1-diphosphate biosynthetic process"/>
    <property type="evidence" value="ECO:0007669"/>
    <property type="project" value="UniProtKB-UniRule"/>
</dbReference>
<feature type="domain" description="Ribose-phosphate pyrophosphokinase N-terminal" evidence="13">
    <location>
        <begin position="3"/>
        <end position="119"/>
    </location>
</feature>
<dbReference type="PROSITE" id="PS00114">
    <property type="entry name" value="PRPP_SYNTHASE"/>
    <property type="match status" value="1"/>
</dbReference>
<dbReference type="EC" id="2.7.6.1" evidence="12"/>
<organism evidence="14 15">
    <name type="scientific">Endomicrobium trichonymphae</name>
    <dbReference type="NCBI Taxonomy" id="1408204"/>
    <lineage>
        <taxon>Bacteria</taxon>
        <taxon>Pseudomonadati</taxon>
        <taxon>Elusimicrobiota</taxon>
        <taxon>Endomicrobiia</taxon>
        <taxon>Endomicrobiales</taxon>
        <taxon>Endomicrobiaceae</taxon>
        <taxon>Candidatus Endomicrobiellum</taxon>
    </lineage>
</organism>
<name>A0A1E5IFR5_ENDTX</name>
<dbReference type="NCBIfam" id="NF002320">
    <property type="entry name" value="PRK01259.1"/>
    <property type="match status" value="1"/>
</dbReference>
<dbReference type="SMART" id="SM01400">
    <property type="entry name" value="Pribosyltran_N"/>
    <property type="match status" value="1"/>
</dbReference>
<dbReference type="FunFam" id="3.40.50.2020:FF:000001">
    <property type="entry name" value="Ribose-phosphate pyrophosphokinase"/>
    <property type="match status" value="1"/>
</dbReference>
<dbReference type="GO" id="GO:0006164">
    <property type="term" value="P:purine nucleotide biosynthetic process"/>
    <property type="evidence" value="ECO:0007669"/>
    <property type="project" value="TreeGrafter"/>
</dbReference>
<reference evidence="14 15" key="1">
    <citation type="submission" date="2015-11" db="EMBL/GenBank/DDBJ databases">
        <title>Evidence for parallel genomic evolution in an endosymbiosis of termite gut flagellates.</title>
        <authorList>
            <person name="Zheng H."/>
        </authorList>
    </citation>
    <scope>NUCLEOTIDE SEQUENCE [LARGE SCALE GENOMIC DNA]</scope>
    <source>
        <strain evidence="14 15">CET450</strain>
    </source>
</reference>
<comment type="function">
    <text evidence="10 12">Involved in the biosynthesis of the central metabolite phospho-alpha-D-ribosyl-1-pyrophosphate (PRPP) via the transfer of pyrophosphoryl group from ATP to 1-hydroxyl of ribose-5-phosphate (Rib-5-P).</text>
</comment>
<comment type="subunit">
    <text evidence="12">Homohexamer.</text>
</comment>
<feature type="active site" evidence="12">
    <location>
        <position position="191"/>
    </location>
</feature>
<dbReference type="HAMAP" id="MF_00583_B">
    <property type="entry name" value="RibP_PPkinase_B"/>
    <property type="match status" value="1"/>
</dbReference>
<dbReference type="Pfam" id="PF14572">
    <property type="entry name" value="Pribosyl_synth"/>
    <property type="match status" value="1"/>
</dbReference>
<protein>
    <recommendedName>
        <fullName evidence="12">Ribose-phosphate pyrophosphokinase</fullName>
        <shortName evidence="12">RPPK</shortName>
        <ecNumber evidence="12">2.7.6.1</ecNumber>
    </recommendedName>
    <alternativeName>
        <fullName evidence="12">5-phospho-D-ribosyl alpha-1-diphosphate synthase</fullName>
    </alternativeName>
    <alternativeName>
        <fullName evidence="12">Phosphoribosyl diphosphate synthase</fullName>
    </alternativeName>
    <alternativeName>
        <fullName evidence="12">Phosphoribosyl pyrophosphate synthase</fullName>
        <shortName evidence="12">P-Rib-PP synthase</shortName>
        <shortName evidence="12">PRPP synthase</shortName>
        <shortName evidence="12">PRPPase</shortName>
    </alternativeName>
</protein>
<comment type="caution">
    <text evidence="14">The sequence shown here is derived from an EMBL/GenBank/DDBJ whole genome shotgun (WGS) entry which is preliminary data.</text>
</comment>
<evidence type="ECO:0000256" key="9">
    <source>
        <dbReference type="ARBA" id="ARBA00049535"/>
    </source>
</evidence>
<dbReference type="GO" id="GO:0005524">
    <property type="term" value="F:ATP binding"/>
    <property type="evidence" value="ECO:0007669"/>
    <property type="project" value="UniProtKB-KW"/>
</dbReference>
<comment type="pathway">
    <text evidence="1 12">Metabolic intermediate biosynthesis; 5-phospho-alpha-D-ribose 1-diphosphate biosynthesis; 5-phospho-alpha-D-ribose 1-diphosphate from D-ribose 5-phosphate (route I): step 1/1.</text>
</comment>
<evidence type="ECO:0000256" key="8">
    <source>
        <dbReference type="ARBA" id="ARBA00022842"/>
    </source>
</evidence>
<feature type="binding site" evidence="12">
    <location>
        <position position="217"/>
    </location>
    <ligand>
        <name>D-ribose 5-phosphate</name>
        <dbReference type="ChEBI" id="CHEBI:78346"/>
    </ligand>
</feature>
<dbReference type="InterPro" id="IPR037515">
    <property type="entry name" value="Rib-P_diPkinase_bac"/>
</dbReference>
<dbReference type="GO" id="GO:0002189">
    <property type="term" value="C:ribose phosphate diphosphokinase complex"/>
    <property type="evidence" value="ECO:0007669"/>
    <property type="project" value="TreeGrafter"/>
</dbReference>
<evidence type="ECO:0000313" key="14">
    <source>
        <dbReference type="EMBL" id="OEG69337.1"/>
    </source>
</evidence>
<feature type="binding site" evidence="12">
    <location>
        <position position="193"/>
    </location>
    <ligand>
        <name>D-ribose 5-phosphate</name>
        <dbReference type="ChEBI" id="CHEBI:78346"/>
    </ligand>
</feature>
<feature type="binding site" evidence="12">
    <location>
        <position position="168"/>
    </location>
    <ligand>
        <name>Mg(2+)</name>
        <dbReference type="ChEBI" id="CHEBI:18420"/>
    </ligand>
</feature>
<keyword evidence="12" id="KW-0963">Cytoplasm</keyword>
<sequence>MKLKIISGNANVKLAKQIGQQLGVELSEAKVERFSDGEIQVKIIDNVRGTDCYVIQPTSFPVNENLMELLIIADALKRASAKRITAVVPYYGYGRQDRKSEPRVPITARLVANLFATAGIMRVLTMDLHAGQIQGFFDIPVDHLYGRPVILSYLKEKNLNDVVIVSPDAGGVERARSFAKHFNAELVIVDKRRPRPNEASIMNIIGEVKDKTCIILDDLADTAGTLTKVAEAIKVKGALRVFTAVSHGVLSGDAKQKIQDSCIEELIITDSIPLLKNGPTEKIVVLSIAPILTEAIMRISNDESISALFL</sequence>
<evidence type="ECO:0000256" key="10">
    <source>
        <dbReference type="ARBA" id="ARBA00054914"/>
    </source>
</evidence>
<dbReference type="UniPathway" id="UPA00087">
    <property type="reaction ID" value="UER00172"/>
</dbReference>
<evidence type="ECO:0000256" key="4">
    <source>
        <dbReference type="ARBA" id="ARBA00022727"/>
    </source>
</evidence>
<comment type="catalytic activity">
    <reaction evidence="9 12">
        <text>D-ribose 5-phosphate + ATP = 5-phospho-alpha-D-ribose 1-diphosphate + AMP + H(+)</text>
        <dbReference type="Rhea" id="RHEA:15609"/>
        <dbReference type="ChEBI" id="CHEBI:15378"/>
        <dbReference type="ChEBI" id="CHEBI:30616"/>
        <dbReference type="ChEBI" id="CHEBI:58017"/>
        <dbReference type="ChEBI" id="CHEBI:78346"/>
        <dbReference type="ChEBI" id="CHEBI:456215"/>
        <dbReference type="EC" id="2.7.6.1"/>
    </reaction>
</comment>
<dbReference type="CDD" id="cd06223">
    <property type="entry name" value="PRTases_typeI"/>
    <property type="match status" value="1"/>
</dbReference>
<evidence type="ECO:0000256" key="6">
    <source>
        <dbReference type="ARBA" id="ARBA00022777"/>
    </source>
</evidence>
<dbReference type="GO" id="GO:0004749">
    <property type="term" value="F:ribose phosphate diphosphokinase activity"/>
    <property type="evidence" value="ECO:0007669"/>
    <property type="project" value="UniProtKB-UniRule"/>
</dbReference>
<keyword evidence="6 12" id="KW-0418">Kinase</keyword>
<evidence type="ECO:0000256" key="2">
    <source>
        <dbReference type="ARBA" id="ARBA00022679"/>
    </source>
</evidence>
<evidence type="ECO:0000256" key="3">
    <source>
        <dbReference type="ARBA" id="ARBA00022723"/>
    </source>
</evidence>
<dbReference type="Gene3D" id="3.40.50.2020">
    <property type="match status" value="2"/>
</dbReference>
<evidence type="ECO:0000256" key="11">
    <source>
        <dbReference type="ARBA" id="ARBA00061444"/>
    </source>
</evidence>
<keyword evidence="7 12" id="KW-0067">ATP-binding</keyword>
<dbReference type="GO" id="GO:0009156">
    <property type="term" value="P:ribonucleoside monophosphate biosynthetic process"/>
    <property type="evidence" value="ECO:0007669"/>
    <property type="project" value="InterPro"/>
</dbReference>
<comment type="cofactor">
    <cofactor evidence="12">
        <name>Mg(2+)</name>
        <dbReference type="ChEBI" id="CHEBI:18420"/>
    </cofactor>
    <text evidence="12">Binds 2 Mg(2+) ions per subunit.</text>
</comment>
<dbReference type="GO" id="GO:0005737">
    <property type="term" value="C:cytoplasm"/>
    <property type="evidence" value="ECO:0007669"/>
    <property type="project" value="UniProtKB-SubCell"/>
</dbReference>
<dbReference type="NCBIfam" id="TIGR01251">
    <property type="entry name" value="ribP_PPkin"/>
    <property type="match status" value="1"/>
</dbReference>
<keyword evidence="5 12" id="KW-0547">Nucleotide-binding</keyword>
<evidence type="ECO:0000259" key="13">
    <source>
        <dbReference type="Pfam" id="PF13793"/>
    </source>
</evidence>
<keyword evidence="2 12" id="KW-0808">Transferase</keyword>
<dbReference type="AlphaFoldDB" id="A0A1E5IFR5"/>
<proteinExistence type="inferred from homology"/>
<keyword evidence="8 12" id="KW-0460">Magnesium</keyword>
<comment type="subcellular location">
    <subcellularLocation>
        <location evidence="12">Cytoplasm</location>
    </subcellularLocation>
</comment>
<keyword evidence="4 12" id="KW-0545">Nucleotide biosynthesis</keyword>
<feature type="binding site" evidence="12">
    <location>
        <position position="129"/>
    </location>
    <ligand>
        <name>Mg(2+)</name>
        <dbReference type="ChEBI" id="CHEBI:18420"/>
    </ligand>
</feature>
<accession>A0A1E5IFR5</accession>
<dbReference type="PANTHER" id="PTHR10210:SF41">
    <property type="entry name" value="RIBOSE-PHOSPHATE PYROPHOSPHOKINASE 1, CHLOROPLASTIC"/>
    <property type="match status" value="1"/>
</dbReference>